<dbReference type="Gene3D" id="3.30.750.140">
    <property type="match status" value="1"/>
</dbReference>
<organism evidence="3 4">
    <name type="scientific">Loktanella atrilutea</name>
    <dbReference type="NCBI Taxonomy" id="366533"/>
    <lineage>
        <taxon>Bacteria</taxon>
        <taxon>Pseudomonadati</taxon>
        <taxon>Pseudomonadota</taxon>
        <taxon>Alphaproteobacteria</taxon>
        <taxon>Rhodobacterales</taxon>
        <taxon>Roseobacteraceae</taxon>
        <taxon>Loktanella</taxon>
    </lineage>
</organism>
<dbReference type="Pfam" id="PF02120">
    <property type="entry name" value="Flg_hook"/>
    <property type="match status" value="1"/>
</dbReference>
<gene>
    <name evidence="3" type="ORF">SAMN05444339_10711</name>
</gene>
<sequence length="409" mass="42292">MMSFALPAAPVQPAANGATALQPGQTLQFAALVQQAAGTYPAPILLAPVATGLDGIAQTSEVSSDSFDVTTAEGLMALLTQTIADLQSTGEDVKPKEVLAAFAAALGETGSAGFGDLDTVSQLSDPELAIDLQNIVSQAFPVPTTVTQLSVAFAGVPAVAREMAVAPSVAKPTEQGAAGVSRGETTQQPATSENVQALAAIQSSEVSGAEGLKGPQPEPAAALPRIVAVNTAGTVPDSLPRDVAVTALPQVQVPQDMHRIAPTPMAAPHHAPSPDDQLRQHVGQQIRTADLGDAKFRFSLSPYGMGDIEIEVVRTEAGRVQIAMTADSPSVLHVLRHDKDQLLDALQSRGISMDTADLDFQTFDDRGRQSQQRTPAPMRTNLSIEQDVDAASAPATRVAGGSGLLDILT</sequence>
<feature type="region of interest" description="Disordered" evidence="1">
    <location>
        <begin position="363"/>
        <end position="382"/>
    </location>
</feature>
<feature type="region of interest" description="Disordered" evidence="1">
    <location>
        <begin position="171"/>
        <end position="190"/>
    </location>
</feature>
<dbReference type="EMBL" id="FQUE01000007">
    <property type="protein sequence ID" value="SHF49742.1"/>
    <property type="molecule type" value="Genomic_DNA"/>
</dbReference>
<dbReference type="InterPro" id="IPR038610">
    <property type="entry name" value="FliK-like_C_sf"/>
</dbReference>
<reference evidence="4" key="1">
    <citation type="submission" date="2016-11" db="EMBL/GenBank/DDBJ databases">
        <authorList>
            <person name="Varghese N."/>
            <person name="Submissions S."/>
        </authorList>
    </citation>
    <scope>NUCLEOTIDE SEQUENCE [LARGE SCALE GENOMIC DNA]</scope>
    <source>
        <strain evidence="4">DSM 29326</strain>
    </source>
</reference>
<evidence type="ECO:0000313" key="3">
    <source>
        <dbReference type="EMBL" id="SHF49742.1"/>
    </source>
</evidence>
<accession>A0A1M5C5P9</accession>
<keyword evidence="4" id="KW-1185">Reference proteome</keyword>
<dbReference type="Proteomes" id="UP000183987">
    <property type="component" value="Unassembled WGS sequence"/>
</dbReference>
<feature type="domain" description="Flagellar hook-length control protein-like C-terminal" evidence="2">
    <location>
        <begin position="292"/>
        <end position="361"/>
    </location>
</feature>
<dbReference type="OrthoDB" id="7828543at2"/>
<evidence type="ECO:0000256" key="1">
    <source>
        <dbReference type="SAM" id="MobiDB-lite"/>
    </source>
</evidence>
<name>A0A1M5C5P9_LOKAT</name>
<protein>
    <submittedName>
        <fullName evidence="3">Hook-length control protein FliK</fullName>
    </submittedName>
</protein>
<dbReference type="STRING" id="366533.SAMN05444339_10711"/>
<evidence type="ECO:0000259" key="2">
    <source>
        <dbReference type="Pfam" id="PF02120"/>
    </source>
</evidence>
<dbReference type="InterPro" id="IPR021136">
    <property type="entry name" value="Flagellar_hook_control-like_C"/>
</dbReference>
<proteinExistence type="predicted"/>
<dbReference type="RefSeq" id="WP_072857892.1">
    <property type="nucleotide sequence ID" value="NZ_FQUE01000007.1"/>
</dbReference>
<feature type="compositionally biased region" description="Polar residues" evidence="1">
    <location>
        <begin position="369"/>
        <end position="382"/>
    </location>
</feature>
<evidence type="ECO:0000313" key="4">
    <source>
        <dbReference type="Proteomes" id="UP000183987"/>
    </source>
</evidence>
<dbReference type="CDD" id="cd17470">
    <property type="entry name" value="T3SS_Flik_C"/>
    <property type="match status" value="1"/>
</dbReference>
<dbReference type="AlphaFoldDB" id="A0A1M5C5P9"/>